<dbReference type="RefSeq" id="WP_151149423.1">
    <property type="nucleotide sequence ID" value="NZ_WAIE01000001.1"/>
</dbReference>
<gene>
    <name evidence="2" type="ORF">F8A88_02210</name>
</gene>
<accession>A0A6N6N4E1</accession>
<dbReference type="EMBL" id="WAIE01000001">
    <property type="protein sequence ID" value="KAB1443100.1"/>
    <property type="molecule type" value="Genomic_DNA"/>
</dbReference>
<name>A0A6N6N4E1_9BACT</name>
<protein>
    <submittedName>
        <fullName evidence="2">Tetratricopeptide repeat protein</fullName>
    </submittedName>
</protein>
<keyword evidence="3" id="KW-1185">Reference proteome</keyword>
<evidence type="ECO:0000256" key="1">
    <source>
        <dbReference type="PROSITE-ProRule" id="PRU00339"/>
    </source>
</evidence>
<dbReference type="PROSITE" id="PS50005">
    <property type="entry name" value="TPR"/>
    <property type="match status" value="2"/>
</dbReference>
<dbReference type="Pfam" id="PF13414">
    <property type="entry name" value="TPR_11"/>
    <property type="match status" value="1"/>
</dbReference>
<evidence type="ECO:0000313" key="2">
    <source>
        <dbReference type="EMBL" id="KAB1443100.1"/>
    </source>
</evidence>
<dbReference type="Pfam" id="PF14559">
    <property type="entry name" value="TPR_19"/>
    <property type="match status" value="1"/>
</dbReference>
<dbReference type="AlphaFoldDB" id="A0A6N6N4E1"/>
<dbReference type="PANTHER" id="PTHR12558:SF13">
    <property type="entry name" value="CELL DIVISION CYCLE PROTEIN 27 HOMOLOG"/>
    <property type="match status" value="1"/>
</dbReference>
<organism evidence="2 3">
    <name type="scientific">Pseudodesulfovibrio senegalensis</name>
    <dbReference type="NCBI Taxonomy" id="1721087"/>
    <lineage>
        <taxon>Bacteria</taxon>
        <taxon>Pseudomonadati</taxon>
        <taxon>Thermodesulfobacteriota</taxon>
        <taxon>Desulfovibrionia</taxon>
        <taxon>Desulfovibrionales</taxon>
        <taxon>Desulfovibrionaceae</taxon>
    </lineage>
</organism>
<dbReference type="PANTHER" id="PTHR12558">
    <property type="entry name" value="CELL DIVISION CYCLE 16,23,27"/>
    <property type="match status" value="1"/>
</dbReference>
<dbReference type="InterPro" id="IPR019734">
    <property type="entry name" value="TPR_rpt"/>
</dbReference>
<dbReference type="SUPFAM" id="SSF48452">
    <property type="entry name" value="TPR-like"/>
    <property type="match status" value="1"/>
</dbReference>
<dbReference type="SMART" id="SM00028">
    <property type="entry name" value="TPR"/>
    <property type="match status" value="4"/>
</dbReference>
<keyword evidence="1" id="KW-0802">TPR repeat</keyword>
<proteinExistence type="predicted"/>
<dbReference type="OrthoDB" id="5469953at2"/>
<reference evidence="2 3" key="1">
    <citation type="journal article" date="2017" name="Int. J. Syst. Evol. Microbiol.">
        <title>Desulfovibrio senegalensis sp. nov., a mesophilic sulfate reducer isolated from marine sediment.</title>
        <authorList>
            <person name="Thioye A."/>
            <person name="Gam Z.B.A."/>
            <person name="Mbengue M."/>
            <person name="Cayol J.L."/>
            <person name="Joseph-Bartoli M."/>
            <person name="Toure-Kane C."/>
            <person name="Labat M."/>
        </authorList>
    </citation>
    <scope>NUCLEOTIDE SEQUENCE [LARGE SCALE GENOMIC DNA]</scope>
    <source>
        <strain evidence="2 3">DSM 101509</strain>
    </source>
</reference>
<dbReference type="Proteomes" id="UP000438699">
    <property type="component" value="Unassembled WGS sequence"/>
</dbReference>
<evidence type="ECO:0000313" key="3">
    <source>
        <dbReference type="Proteomes" id="UP000438699"/>
    </source>
</evidence>
<dbReference type="InterPro" id="IPR011990">
    <property type="entry name" value="TPR-like_helical_dom_sf"/>
</dbReference>
<feature type="repeat" description="TPR" evidence="1">
    <location>
        <begin position="196"/>
        <end position="229"/>
    </location>
</feature>
<dbReference type="Gene3D" id="1.25.40.10">
    <property type="entry name" value="Tetratricopeptide repeat domain"/>
    <property type="match status" value="2"/>
</dbReference>
<feature type="repeat" description="TPR" evidence="1">
    <location>
        <begin position="162"/>
        <end position="195"/>
    </location>
</feature>
<sequence length="244" mass="28373">MVQQFPQILGVFSMLKEGDIGTGGTKRNRENITYWYVRILSPDDFEVQPLNQYHVPSGIKNSVKKSQFLTTYTPEPAYYRMNTVPALESLARKIRQGNEAFANGDLNEAERQFIKALMIDDRNVDANMGLGKVYAEKNEFEKLKKVLETLLSIDEVFVEEQRKRFNEFGISLRKNGYYDESLRYYNKALEFTKKDENLYFNLARVHYERGDRDGCMKSLKNALDLNPSFVEAQKFLSHCERLSA</sequence>
<comment type="caution">
    <text evidence="2">The sequence shown here is derived from an EMBL/GenBank/DDBJ whole genome shotgun (WGS) entry which is preliminary data.</text>
</comment>